<organism evidence="2 3">
    <name type="scientific">Mandrillus leucophaeus</name>
    <name type="common">Drill</name>
    <name type="synonym">Papio leucophaeus</name>
    <dbReference type="NCBI Taxonomy" id="9568"/>
    <lineage>
        <taxon>Eukaryota</taxon>
        <taxon>Metazoa</taxon>
        <taxon>Chordata</taxon>
        <taxon>Craniata</taxon>
        <taxon>Vertebrata</taxon>
        <taxon>Euteleostomi</taxon>
        <taxon>Mammalia</taxon>
        <taxon>Eutheria</taxon>
        <taxon>Euarchontoglires</taxon>
        <taxon>Primates</taxon>
        <taxon>Haplorrhini</taxon>
        <taxon>Catarrhini</taxon>
        <taxon>Cercopithecidae</taxon>
        <taxon>Cercopithecinae</taxon>
        <taxon>Mandrillus</taxon>
    </lineage>
</organism>
<dbReference type="GeneTree" id="ENSGT00910000147897"/>
<keyword evidence="1" id="KW-1133">Transmembrane helix</keyword>
<dbReference type="AlphaFoldDB" id="A0A2K5XBA9"/>
<keyword evidence="1" id="KW-0812">Transmembrane</keyword>
<dbReference type="Ensembl" id="ENSMLET00000002160.1">
    <property type="protein sequence ID" value="ENSMLEP00000000603.1"/>
    <property type="gene ID" value="ENSMLEG00000001942.1"/>
</dbReference>
<reference evidence="2" key="2">
    <citation type="submission" date="2025-09" db="UniProtKB">
        <authorList>
            <consortium name="Ensembl"/>
        </authorList>
    </citation>
    <scope>IDENTIFICATION</scope>
</reference>
<proteinExistence type="predicted"/>
<evidence type="ECO:0000313" key="2">
    <source>
        <dbReference type="Ensembl" id="ENSMLEP00000000603.1"/>
    </source>
</evidence>
<keyword evidence="3" id="KW-1185">Reference proteome</keyword>
<feature type="transmembrane region" description="Helical" evidence="1">
    <location>
        <begin position="50"/>
        <end position="74"/>
    </location>
</feature>
<keyword evidence="1" id="KW-0472">Membrane</keyword>
<dbReference type="Proteomes" id="UP000233140">
    <property type="component" value="Unassembled WGS sequence"/>
</dbReference>
<feature type="transmembrane region" description="Helical" evidence="1">
    <location>
        <begin position="80"/>
        <end position="101"/>
    </location>
</feature>
<evidence type="ECO:0000313" key="3">
    <source>
        <dbReference type="Proteomes" id="UP000233140"/>
    </source>
</evidence>
<feature type="transmembrane region" description="Helical" evidence="1">
    <location>
        <begin position="12"/>
        <end position="30"/>
    </location>
</feature>
<protein>
    <submittedName>
        <fullName evidence="2">Uncharacterized protein</fullName>
    </submittedName>
</protein>
<evidence type="ECO:0000256" key="1">
    <source>
        <dbReference type="SAM" id="Phobius"/>
    </source>
</evidence>
<name>A0A2K5XBA9_MANLE</name>
<sequence length="116" mass="13671">MGLHFYISINSVLWQYVGIFYHVSFTAVWVSKMIDISKEKEAAFFKFHQVISLLLKVRFLYFYLIIISCIHTSIVDNNSLLFFLCIFFGELWTALILFLGCQPSYRHLTPLIFLCN</sequence>
<dbReference type="OMA" id="CIHTSIV"/>
<accession>A0A2K5XBA9</accession>
<reference evidence="2" key="1">
    <citation type="submission" date="2025-08" db="UniProtKB">
        <authorList>
            <consortium name="Ensembl"/>
        </authorList>
    </citation>
    <scope>IDENTIFICATION</scope>
</reference>